<proteinExistence type="predicted"/>
<evidence type="ECO:0000259" key="1">
    <source>
        <dbReference type="Pfam" id="PF00668"/>
    </source>
</evidence>
<gene>
    <name evidence="3" type="ORF">ACFPTN_14715</name>
</gene>
<name>A0ABW1ATJ8_9RHOO</name>
<dbReference type="InterPro" id="IPR001242">
    <property type="entry name" value="Condensation_dom"/>
</dbReference>
<reference evidence="4" key="1">
    <citation type="journal article" date="2019" name="Int. J. Syst. Evol. Microbiol.">
        <title>The Global Catalogue of Microorganisms (GCM) 10K type strain sequencing project: providing services to taxonomists for standard genome sequencing and annotation.</title>
        <authorList>
            <consortium name="The Broad Institute Genomics Platform"/>
            <consortium name="The Broad Institute Genome Sequencing Center for Infectious Disease"/>
            <person name="Wu L."/>
            <person name="Ma J."/>
        </authorList>
    </citation>
    <scope>NUCLEOTIDE SEQUENCE [LARGE SCALE GENOMIC DNA]</scope>
    <source>
        <strain evidence="4">SHR3</strain>
    </source>
</reference>
<feature type="domain" description="Condensation" evidence="1">
    <location>
        <begin position="99"/>
        <end position="495"/>
    </location>
</feature>
<dbReference type="InterPro" id="IPR023213">
    <property type="entry name" value="CAT-like_dom_sf"/>
</dbReference>
<dbReference type="CDD" id="cd19544">
    <property type="entry name" value="E-C_NRPS"/>
    <property type="match status" value="1"/>
</dbReference>
<dbReference type="PANTHER" id="PTHR45527">
    <property type="entry name" value="NONRIBOSOMAL PEPTIDE SYNTHETASE"/>
    <property type="match status" value="1"/>
</dbReference>
<dbReference type="RefSeq" id="WP_385961430.1">
    <property type="nucleotide sequence ID" value="NZ_JBHSOG010000053.1"/>
</dbReference>
<dbReference type="Pfam" id="PF18563">
    <property type="entry name" value="TubC_N"/>
    <property type="match status" value="1"/>
</dbReference>
<keyword evidence="4" id="KW-1185">Reference proteome</keyword>
<feature type="non-terminal residue" evidence="3">
    <location>
        <position position="497"/>
    </location>
</feature>
<evidence type="ECO:0000259" key="2">
    <source>
        <dbReference type="Pfam" id="PF18563"/>
    </source>
</evidence>
<dbReference type="Gene3D" id="3.30.559.10">
    <property type="entry name" value="Chloramphenicol acetyltransferase-like domain"/>
    <property type="match status" value="1"/>
</dbReference>
<dbReference type="Proteomes" id="UP001595974">
    <property type="component" value="Unassembled WGS sequence"/>
</dbReference>
<dbReference type="SUPFAM" id="SSF52777">
    <property type="entry name" value="CoA-dependent acyltransferases"/>
    <property type="match status" value="2"/>
</dbReference>
<protein>
    <submittedName>
        <fullName evidence="3">Condensation domain-containing protein</fullName>
    </submittedName>
</protein>
<dbReference type="InterPro" id="IPR041464">
    <property type="entry name" value="TubC_N"/>
</dbReference>
<dbReference type="InterPro" id="IPR044894">
    <property type="entry name" value="TubC_N_sf"/>
</dbReference>
<evidence type="ECO:0000313" key="3">
    <source>
        <dbReference type="EMBL" id="MFC5770630.1"/>
    </source>
</evidence>
<organism evidence="3 4">
    <name type="scientific">Thauera sinica</name>
    <dbReference type="NCBI Taxonomy" id="2665146"/>
    <lineage>
        <taxon>Bacteria</taxon>
        <taxon>Pseudomonadati</taxon>
        <taxon>Pseudomonadota</taxon>
        <taxon>Betaproteobacteria</taxon>
        <taxon>Rhodocyclales</taxon>
        <taxon>Zoogloeaceae</taxon>
        <taxon>Thauera</taxon>
    </lineage>
</organism>
<sequence length="497" mass="54862">MTLETLFRDLDEKNIQVLLENDELVIRAPRGAMDAELAARLRTHKGDLLAFLKEAPRETGAAAGRRPFRITPEMLTLVSLTQDEIDRVVATVPGGAGNVQDIYPLAPLQEGILFHHLVTEEGDPYLLPSLLAFPRRERLERFLAALQRVVDRHDILRTGLAWEGLPEPVQVVRRKAALPVEHLQIDPADGDAVQQIEARFDPRHARLDLTQAPMLACHVAEDAANGRWLLHILAHHLAIDHTTLELLVEEAELIEQGRESELPVPVPFRNFVAQARLGVSQEEHETFFRQMLEDITEPTAPFDILDIQGNGGDIHEASEAVPEDVARAIRRIARTLGVSAASMMHLAWAVVLARLTGRQDVVFGTVLFGRMQGGESADRVLGMFINTLPIRLSVDQESVETRLKDVHALLARLLRHEHAPLSLAQRCSGVQPPAPLFSTLLNFRHAGGAAADLPDTGPAAADAAQDRDGDFEVLSGHERTNYPLTFSVDDLGEGFLL</sequence>
<evidence type="ECO:0000313" key="4">
    <source>
        <dbReference type="Proteomes" id="UP001595974"/>
    </source>
</evidence>
<accession>A0ABW1ATJ8</accession>
<dbReference type="Gene3D" id="1.10.10.1830">
    <property type="entry name" value="Non-ribosomal peptide synthase, adenylation domain"/>
    <property type="match status" value="1"/>
</dbReference>
<dbReference type="Pfam" id="PF00668">
    <property type="entry name" value="Condensation"/>
    <property type="match status" value="1"/>
</dbReference>
<dbReference type="Gene3D" id="3.30.559.30">
    <property type="entry name" value="Nonribosomal peptide synthetase, condensation domain"/>
    <property type="match status" value="1"/>
</dbReference>
<feature type="domain" description="TubC N-terminal docking" evidence="2">
    <location>
        <begin position="6"/>
        <end position="54"/>
    </location>
</feature>
<comment type="caution">
    <text evidence="3">The sequence shown here is derived from an EMBL/GenBank/DDBJ whole genome shotgun (WGS) entry which is preliminary data.</text>
</comment>
<dbReference type="EMBL" id="JBHSOG010000053">
    <property type="protein sequence ID" value="MFC5770630.1"/>
    <property type="molecule type" value="Genomic_DNA"/>
</dbReference>
<dbReference type="PANTHER" id="PTHR45527:SF1">
    <property type="entry name" value="FATTY ACID SYNTHASE"/>
    <property type="match status" value="1"/>
</dbReference>